<evidence type="ECO:0000313" key="2">
    <source>
        <dbReference type="Proteomes" id="UP000621454"/>
    </source>
</evidence>
<dbReference type="PROSITE" id="PS51257">
    <property type="entry name" value="PROKAR_LIPOPROTEIN"/>
    <property type="match status" value="1"/>
</dbReference>
<dbReference type="RefSeq" id="WP_188585064.1">
    <property type="nucleotide sequence ID" value="NZ_BMGC01000003.1"/>
</dbReference>
<gene>
    <name evidence="1" type="ORF">GCM10011489_05510</name>
</gene>
<comment type="caution">
    <text evidence="1">The sequence shown here is derived from an EMBL/GenBank/DDBJ whole genome shotgun (WGS) entry which is preliminary data.</text>
</comment>
<reference evidence="1" key="2">
    <citation type="submission" date="2020-09" db="EMBL/GenBank/DDBJ databases">
        <authorList>
            <person name="Sun Q."/>
            <person name="Zhou Y."/>
        </authorList>
    </citation>
    <scope>NUCLEOTIDE SEQUENCE</scope>
    <source>
        <strain evidence="1">CGMCC 1.12827</strain>
    </source>
</reference>
<evidence type="ECO:0008006" key="3">
    <source>
        <dbReference type="Google" id="ProtNLM"/>
    </source>
</evidence>
<evidence type="ECO:0000313" key="1">
    <source>
        <dbReference type="EMBL" id="GGB20322.1"/>
    </source>
</evidence>
<keyword evidence="2" id="KW-1185">Reference proteome</keyword>
<name>A0A916SVT2_9ACTN</name>
<dbReference type="EMBL" id="BMGC01000003">
    <property type="protein sequence ID" value="GGB20322.1"/>
    <property type="molecule type" value="Genomic_DNA"/>
</dbReference>
<protein>
    <recommendedName>
        <fullName evidence="3">Lipoprotein</fullName>
    </recommendedName>
</protein>
<reference evidence="1" key="1">
    <citation type="journal article" date="2014" name="Int. J. Syst. Evol. Microbiol.">
        <title>Complete genome sequence of Corynebacterium casei LMG S-19264T (=DSM 44701T), isolated from a smear-ripened cheese.</title>
        <authorList>
            <consortium name="US DOE Joint Genome Institute (JGI-PGF)"/>
            <person name="Walter F."/>
            <person name="Albersmeier A."/>
            <person name="Kalinowski J."/>
            <person name="Ruckert C."/>
        </authorList>
    </citation>
    <scope>NUCLEOTIDE SEQUENCE</scope>
    <source>
        <strain evidence="1">CGMCC 1.12827</strain>
    </source>
</reference>
<organism evidence="1 2">
    <name type="scientific">Gordonia jinhuaensis</name>
    <dbReference type="NCBI Taxonomy" id="1517702"/>
    <lineage>
        <taxon>Bacteria</taxon>
        <taxon>Bacillati</taxon>
        <taxon>Actinomycetota</taxon>
        <taxon>Actinomycetes</taxon>
        <taxon>Mycobacteriales</taxon>
        <taxon>Gordoniaceae</taxon>
        <taxon>Gordonia</taxon>
    </lineage>
</organism>
<sequence length="148" mass="14502">MTGWIGRGVAAAAMVVIGAGALAGCGGGGDKSSAASSSAQIAGAPIPADFPREDVPLLDGLVQSAGGDAADGWNFTIQGDAGSGNALANSEKKLEAAGYTRNSSATQGGAKVDTYTRKRDGVTYYVSVGATPNAAGGPNSVFYQVSKG</sequence>
<accession>A0A916SVT2</accession>
<dbReference type="Proteomes" id="UP000621454">
    <property type="component" value="Unassembled WGS sequence"/>
</dbReference>
<proteinExistence type="predicted"/>
<dbReference type="AlphaFoldDB" id="A0A916SVT2"/>